<dbReference type="GO" id="GO:0003677">
    <property type="term" value="F:DNA binding"/>
    <property type="evidence" value="ECO:0007669"/>
    <property type="project" value="TreeGrafter"/>
</dbReference>
<dbReference type="KEGG" id="dvv:114331953"/>
<reference evidence="8" key="2">
    <citation type="submission" date="2025-05" db="UniProtKB">
        <authorList>
            <consortium name="EnsemblMetazoa"/>
        </authorList>
    </citation>
    <scope>IDENTIFICATION</scope>
</reference>
<dbReference type="InterPro" id="IPR006115">
    <property type="entry name" value="6PGDH_NADP-bd"/>
</dbReference>
<protein>
    <recommendedName>
        <fullName evidence="5">Cytokine-like nuclear factor N-PAC</fullName>
    </recommendedName>
    <alternativeName>
        <fullName evidence="4">Glyoxylate reductase 1 homolog</fullName>
    </alternativeName>
</protein>
<feature type="compositionally biased region" description="Basic and acidic residues" evidence="6">
    <location>
        <begin position="183"/>
        <end position="196"/>
    </location>
</feature>
<evidence type="ECO:0000256" key="5">
    <source>
        <dbReference type="ARBA" id="ARBA00034140"/>
    </source>
</evidence>
<dbReference type="RefSeq" id="XP_028137444.1">
    <property type="nucleotide sequence ID" value="XM_028281643.1"/>
</dbReference>
<dbReference type="InterPro" id="IPR013328">
    <property type="entry name" value="6PGD_dom2"/>
</dbReference>
<feature type="domain" description="PWWP" evidence="7">
    <location>
        <begin position="7"/>
        <end position="66"/>
    </location>
</feature>
<comment type="subcellular location">
    <subcellularLocation>
        <location evidence="1">Chromosome</location>
    </subcellularLocation>
</comment>
<dbReference type="Pfam" id="PF00855">
    <property type="entry name" value="PWWP"/>
    <property type="match status" value="1"/>
</dbReference>
<dbReference type="EnsemblMetazoa" id="XM_028281643.2">
    <property type="protein sequence ID" value="XP_028137444.1"/>
    <property type="gene ID" value="LOC114331953"/>
</dbReference>
<sequence>MSSEINVGDLVWAKMKTFSPWPARVVQPGPNTPSKTGKKDMHWVYFFGSKNYAWIESSNVKPYEEYKDKFISSNKSSTTSQFKKAIVEIEEFREKLAEDPNYELPLPENKTPSKEKSEEDPDKKFNKLLSSKKSVKKSPKILKISKTIFNKKGSGSETPTQKRRSLDDGSGPSTSKKSRRSSPRLEENGVRDYSKLHDLSSDAMHRRDVGLEILNRHALMDEPEEDTDFNLGVSSKLLETKNINPSTLKFGFIGLGTMGTGIVKNLINSGHKVNIYNRTTKKSDEFKAKADQNNDLSGLVNTFITPCDVMQNSDIVFSCVSDPTNAKENVVGNCGILKAGDYLEGKGYVEMTSINPKDSQDICEMIRSKGGRYLEAQVQGSKREADDGTLVVLTAGDQALFLDCQSCFKAMGKTSFYLGPAGAASKASLILQIIKGVSLVGMAEALGLADRCGISTKDVLKIFNLTDLSSDYLSNKAESMMNKGYDKQVHQALKHMQTNLRLVLDMSEDFKQPLLMTSTANELYKHARRLGCDDRDVSCVYIRTKL</sequence>
<proteinExistence type="inferred from homology"/>
<dbReference type="InParanoid" id="A0A6P7FMF1"/>
<dbReference type="InterPro" id="IPR029154">
    <property type="entry name" value="HIBADH-like_NADP-bd"/>
</dbReference>
<dbReference type="PROSITE" id="PS50812">
    <property type="entry name" value="PWWP"/>
    <property type="match status" value="1"/>
</dbReference>
<comment type="similarity">
    <text evidence="2">Belongs to the HIBADH-related family. NP60 subfamily.</text>
</comment>
<dbReference type="AlphaFoldDB" id="A0A6P7FMF1"/>
<evidence type="ECO:0000256" key="1">
    <source>
        <dbReference type="ARBA" id="ARBA00004286"/>
    </source>
</evidence>
<dbReference type="InterPro" id="IPR051265">
    <property type="entry name" value="HIBADH-related_NP60_sf"/>
</dbReference>
<keyword evidence="9" id="KW-1185">Reference proteome</keyword>
<gene>
    <name evidence="10" type="primary">LOC114331953</name>
</gene>
<dbReference type="Proteomes" id="UP001652700">
    <property type="component" value="Unplaced"/>
</dbReference>
<dbReference type="PANTHER" id="PTHR43580">
    <property type="entry name" value="OXIDOREDUCTASE GLYR1-RELATED"/>
    <property type="match status" value="1"/>
</dbReference>
<evidence type="ECO:0000259" key="7">
    <source>
        <dbReference type="PROSITE" id="PS50812"/>
    </source>
</evidence>
<dbReference type="GO" id="GO:0031491">
    <property type="term" value="F:nucleosome binding"/>
    <property type="evidence" value="ECO:0007669"/>
    <property type="project" value="TreeGrafter"/>
</dbReference>
<dbReference type="SUPFAM" id="SSF48179">
    <property type="entry name" value="6-phosphogluconate dehydrogenase C-terminal domain-like"/>
    <property type="match status" value="1"/>
</dbReference>
<name>A0A6P7FMF1_DIAVI</name>
<evidence type="ECO:0000256" key="6">
    <source>
        <dbReference type="SAM" id="MobiDB-lite"/>
    </source>
</evidence>
<accession>A0A6P7FMF1</accession>
<feature type="region of interest" description="Disordered" evidence="6">
    <location>
        <begin position="98"/>
        <end position="132"/>
    </location>
</feature>
<evidence type="ECO:0000256" key="3">
    <source>
        <dbReference type="ARBA" id="ARBA00022454"/>
    </source>
</evidence>
<feature type="region of interest" description="Disordered" evidence="6">
    <location>
        <begin position="147"/>
        <end position="196"/>
    </location>
</feature>
<dbReference type="OrthoDB" id="21615at2759"/>
<organism evidence="10">
    <name type="scientific">Diabrotica virgifera virgifera</name>
    <name type="common">western corn rootworm</name>
    <dbReference type="NCBI Taxonomy" id="50390"/>
    <lineage>
        <taxon>Eukaryota</taxon>
        <taxon>Metazoa</taxon>
        <taxon>Ecdysozoa</taxon>
        <taxon>Arthropoda</taxon>
        <taxon>Hexapoda</taxon>
        <taxon>Insecta</taxon>
        <taxon>Pterygota</taxon>
        <taxon>Neoptera</taxon>
        <taxon>Endopterygota</taxon>
        <taxon>Coleoptera</taxon>
        <taxon>Polyphaga</taxon>
        <taxon>Cucujiformia</taxon>
        <taxon>Chrysomeloidea</taxon>
        <taxon>Chrysomelidae</taxon>
        <taxon>Galerucinae</taxon>
        <taxon>Diabroticina</taxon>
        <taxon>Diabroticites</taxon>
        <taxon>Diabrotica</taxon>
    </lineage>
</organism>
<dbReference type="SUPFAM" id="SSF51735">
    <property type="entry name" value="NAD(P)-binding Rossmann-fold domains"/>
    <property type="match status" value="1"/>
</dbReference>
<evidence type="ECO:0000313" key="8">
    <source>
        <dbReference type="EnsemblMetazoa" id="XP_028137444.1"/>
    </source>
</evidence>
<dbReference type="InterPro" id="IPR000313">
    <property type="entry name" value="PWWP_dom"/>
</dbReference>
<dbReference type="Gene3D" id="1.10.1040.10">
    <property type="entry name" value="N-(1-d-carboxylethyl)-l-norvaline Dehydrogenase, domain 2"/>
    <property type="match status" value="1"/>
</dbReference>
<dbReference type="InterPro" id="IPR036291">
    <property type="entry name" value="NAD(P)-bd_dom_sf"/>
</dbReference>
<dbReference type="Pfam" id="PF03446">
    <property type="entry name" value="NAD_binding_2"/>
    <property type="match status" value="1"/>
</dbReference>
<dbReference type="GeneID" id="114331953"/>
<keyword evidence="3" id="KW-0158">Chromosome</keyword>
<dbReference type="Gene3D" id="2.30.30.140">
    <property type="match status" value="1"/>
</dbReference>
<dbReference type="GO" id="GO:0000785">
    <property type="term" value="C:chromatin"/>
    <property type="evidence" value="ECO:0007669"/>
    <property type="project" value="TreeGrafter"/>
</dbReference>
<dbReference type="PANTHER" id="PTHR43580:SF2">
    <property type="entry name" value="CYTOKINE-LIKE NUCLEAR FACTOR N-PAC"/>
    <property type="match status" value="1"/>
</dbReference>
<reference evidence="10" key="1">
    <citation type="submission" date="2025-04" db="UniProtKB">
        <authorList>
            <consortium name="RefSeq"/>
        </authorList>
    </citation>
    <scope>IDENTIFICATION</scope>
    <source>
        <tissue evidence="10">Whole insect</tissue>
    </source>
</reference>
<dbReference type="FunCoup" id="A0A6P7FMF1">
    <property type="interactions" value="2042"/>
</dbReference>
<feature type="compositionally biased region" description="Basic and acidic residues" evidence="6">
    <location>
        <begin position="111"/>
        <end position="125"/>
    </location>
</feature>
<dbReference type="CDD" id="cd05836">
    <property type="entry name" value="PWWP_GLYR1"/>
    <property type="match status" value="1"/>
</dbReference>
<evidence type="ECO:0000313" key="9">
    <source>
        <dbReference type="Proteomes" id="UP001652700"/>
    </source>
</evidence>
<dbReference type="Gene3D" id="3.40.50.720">
    <property type="entry name" value="NAD(P)-binding Rossmann-like Domain"/>
    <property type="match status" value="1"/>
</dbReference>
<dbReference type="SUPFAM" id="SSF63748">
    <property type="entry name" value="Tudor/PWWP/MBT"/>
    <property type="match status" value="1"/>
</dbReference>
<dbReference type="GO" id="GO:0051287">
    <property type="term" value="F:NAD binding"/>
    <property type="evidence" value="ECO:0007669"/>
    <property type="project" value="InterPro"/>
</dbReference>
<evidence type="ECO:0000313" key="10">
    <source>
        <dbReference type="RefSeq" id="XP_028137444.1"/>
    </source>
</evidence>
<dbReference type="InterPro" id="IPR035501">
    <property type="entry name" value="GLYR1_PWWP"/>
</dbReference>
<dbReference type="InterPro" id="IPR008927">
    <property type="entry name" value="6-PGluconate_DH-like_C_sf"/>
</dbReference>
<evidence type="ECO:0000256" key="4">
    <source>
        <dbReference type="ARBA" id="ARBA00030287"/>
    </source>
</evidence>
<dbReference type="GO" id="GO:0140673">
    <property type="term" value="P:transcription elongation-coupled chromatin remodeling"/>
    <property type="evidence" value="ECO:0007669"/>
    <property type="project" value="TreeGrafter"/>
</dbReference>
<dbReference type="GO" id="GO:0050661">
    <property type="term" value="F:NADP binding"/>
    <property type="evidence" value="ECO:0007669"/>
    <property type="project" value="InterPro"/>
</dbReference>
<dbReference type="Pfam" id="PF14833">
    <property type="entry name" value="NAD_binding_11"/>
    <property type="match status" value="1"/>
</dbReference>
<evidence type="ECO:0000256" key="2">
    <source>
        <dbReference type="ARBA" id="ARBA00007598"/>
    </source>
</evidence>
<dbReference type="SMART" id="SM00293">
    <property type="entry name" value="PWWP"/>
    <property type="match status" value="1"/>
</dbReference>